<protein>
    <submittedName>
        <fullName evidence="2">DNA-directed RNA polymerase subunit beta</fullName>
    </submittedName>
</protein>
<organism evidence="2 3">
    <name type="scientific">Frankliniella fusca</name>
    <dbReference type="NCBI Taxonomy" id="407009"/>
    <lineage>
        <taxon>Eukaryota</taxon>
        <taxon>Metazoa</taxon>
        <taxon>Ecdysozoa</taxon>
        <taxon>Arthropoda</taxon>
        <taxon>Hexapoda</taxon>
        <taxon>Insecta</taxon>
        <taxon>Pterygota</taxon>
        <taxon>Neoptera</taxon>
        <taxon>Paraneoptera</taxon>
        <taxon>Thysanoptera</taxon>
        <taxon>Terebrantia</taxon>
        <taxon>Thripoidea</taxon>
        <taxon>Thripidae</taxon>
        <taxon>Frankliniella</taxon>
    </lineage>
</organism>
<gene>
    <name evidence="2" type="ORF">KUF71_011796</name>
</gene>
<feature type="region of interest" description="Disordered" evidence="1">
    <location>
        <begin position="50"/>
        <end position="139"/>
    </location>
</feature>
<dbReference type="GO" id="GO:0000428">
    <property type="term" value="C:DNA-directed RNA polymerase complex"/>
    <property type="evidence" value="ECO:0007669"/>
    <property type="project" value="UniProtKB-KW"/>
</dbReference>
<dbReference type="EMBL" id="JAHWGI010001089">
    <property type="protein sequence ID" value="KAK3922327.1"/>
    <property type="molecule type" value="Genomic_DNA"/>
</dbReference>
<reference evidence="2" key="2">
    <citation type="journal article" date="2023" name="BMC Genomics">
        <title>Pest status, molecular evolution, and epigenetic factors derived from the genome assembly of Frankliniella fusca, a thysanopteran phytovirus vector.</title>
        <authorList>
            <person name="Catto M.A."/>
            <person name="Labadie P.E."/>
            <person name="Jacobson A.L."/>
            <person name="Kennedy G.G."/>
            <person name="Srinivasan R."/>
            <person name="Hunt B.G."/>
        </authorList>
    </citation>
    <scope>NUCLEOTIDE SEQUENCE</scope>
    <source>
        <strain evidence="2">PL_HMW_Pooled</strain>
    </source>
</reference>
<sequence length="823" mass="92996">MDITVKTVEKDDGASLSASFNCTVCNSQNIAAGYRDKDKAWTTSNLNRHFKNHREKSDKLRGTVDKKNFQPRIDSSRCAAENQDSDIDGDLNDITDGDVIQDSDSEEPTRTDSASSVTSGTCNNSREMRRKRALNRHTPNQRRITAHFVILNAIENTLYTNRVMISELEARCRELNLKKNSSGTSNGSYLLKILMETAQKNVDKKKQGKRYEEELKLFSELKNFLVSHNLPLKVCISEDGTRIQQKFLYDQTTNQIIGPVLPLANKGVTITCSFPAISAAAIAAHSKRSNLSSSAYAFMAQPLRKGAPSFCLCLFGTDNRFSAQHTFRRWSFIREELSKLGVEVECFSADGDPKTLNAMHSLLLSSNTNYKEQWKDWFYAETESNFTVIQDPTHTINKFRTRLNPSNILQLGNFSVSITHIRLLIKEESREKHGLTDQDLNNEDKMNFNSSFKICTSRVTELMATSVPGNNATVAYLTNIRFVLEACLDDGLSAAERLYRIWHCAFFLRFWKLWLKNHKSYTMENFVTANLYVCIEIIAYALTIILMKFRDNLSPQFYLPSLFSSQACESFFRLARSMTSTESTVINFSMKEFLSKVRRVDMLHHCVSKLSDKLEFPRDKIKKLLGSLHEQKHQGPYLPNDAEILDIVITARSDAVLPLGKLGVNYSSTTSMVAIQNYLSSVKSFEEGNESSTDNITPLCTDNFTEDDIPLDILAAFPSASDIPCLEPISDTDAEAEEIFPPHSMYTVVPKSGGGFVKLRKSTFCWLIANNGLKLSSDRLQRVQQSVCTSITNIRYNSNVQVSEPFVCRKEEIQAGDWCVLCV</sequence>
<dbReference type="PANTHER" id="PTHR33173">
    <property type="match status" value="1"/>
</dbReference>
<comment type="caution">
    <text evidence="2">The sequence shown here is derived from an EMBL/GenBank/DDBJ whole genome shotgun (WGS) entry which is preliminary data.</text>
</comment>
<evidence type="ECO:0000313" key="2">
    <source>
        <dbReference type="EMBL" id="KAK3922327.1"/>
    </source>
</evidence>
<dbReference type="PANTHER" id="PTHR33173:SF2">
    <property type="entry name" value="MYND-TYPE DOMAIN-CONTAINING PROTEIN"/>
    <property type="match status" value="1"/>
</dbReference>
<proteinExistence type="predicted"/>
<dbReference type="AlphaFoldDB" id="A0AAE1LLD5"/>
<evidence type="ECO:0000256" key="1">
    <source>
        <dbReference type="SAM" id="MobiDB-lite"/>
    </source>
</evidence>
<feature type="compositionally biased region" description="Polar residues" evidence="1">
    <location>
        <begin position="111"/>
        <end position="125"/>
    </location>
</feature>
<evidence type="ECO:0000313" key="3">
    <source>
        <dbReference type="Proteomes" id="UP001219518"/>
    </source>
</evidence>
<keyword evidence="2" id="KW-0240">DNA-directed RNA polymerase</keyword>
<dbReference type="Proteomes" id="UP001219518">
    <property type="component" value="Unassembled WGS sequence"/>
</dbReference>
<accession>A0AAE1LLD5</accession>
<keyword evidence="3" id="KW-1185">Reference proteome</keyword>
<keyword evidence="2" id="KW-0804">Transcription</keyword>
<name>A0AAE1LLD5_9NEOP</name>
<feature type="compositionally biased region" description="Basic and acidic residues" evidence="1">
    <location>
        <begin position="55"/>
        <end position="68"/>
    </location>
</feature>
<reference evidence="2" key="1">
    <citation type="submission" date="2021-07" db="EMBL/GenBank/DDBJ databases">
        <authorList>
            <person name="Catto M.A."/>
            <person name="Jacobson A."/>
            <person name="Kennedy G."/>
            <person name="Labadie P."/>
            <person name="Hunt B.G."/>
            <person name="Srinivasan R."/>
        </authorList>
    </citation>
    <scope>NUCLEOTIDE SEQUENCE</scope>
    <source>
        <strain evidence="2">PL_HMW_Pooled</strain>
        <tissue evidence="2">Head</tissue>
    </source>
</reference>
<feature type="compositionally biased region" description="Acidic residues" evidence="1">
    <location>
        <begin position="83"/>
        <end position="106"/>
    </location>
</feature>